<dbReference type="PANTHER" id="PTHR13037:SF24">
    <property type="entry name" value="POLYCOMB PROTEIN PCL-RELATED"/>
    <property type="match status" value="1"/>
</dbReference>
<dbReference type="PANTHER" id="PTHR13037">
    <property type="entry name" value="FORMIN"/>
    <property type="match status" value="1"/>
</dbReference>
<keyword evidence="2" id="KW-0945">Host-virus interaction</keyword>
<dbReference type="EMBL" id="CP091508">
    <property type="protein sequence ID" value="UOO82712.1"/>
    <property type="molecule type" value="Genomic_DNA"/>
</dbReference>
<evidence type="ECO:0000256" key="2">
    <source>
        <dbReference type="ARBA" id="ARBA00022581"/>
    </source>
</evidence>
<dbReference type="InterPro" id="IPR011250">
    <property type="entry name" value="OMP/PagP_B-barrel"/>
</dbReference>
<dbReference type="SUPFAM" id="SSF56925">
    <property type="entry name" value="OMPA-like"/>
    <property type="match status" value="1"/>
</dbReference>
<evidence type="ECO:0000256" key="1">
    <source>
        <dbReference type="ARBA" id="ARBA00004442"/>
    </source>
</evidence>
<dbReference type="Proteomes" id="UP000829817">
    <property type="component" value="Chromosome"/>
</dbReference>
<comment type="subcellular location">
    <subcellularLocation>
        <location evidence="1">Cell outer membrane</location>
    </subcellularLocation>
</comment>
<reference evidence="6 7" key="1">
    <citation type="journal article" date="2022" name="Res Sq">
        <title>Evolution of multicellular longitudinally dividing oral cavity symbionts (Neisseriaceae).</title>
        <authorList>
            <person name="Nyongesa S."/>
            <person name="Weber P."/>
            <person name="Bernet E."/>
            <person name="Pullido F."/>
            <person name="Nieckarz M."/>
            <person name="Delaby M."/>
            <person name="Nieves C."/>
            <person name="Viehboeck T."/>
            <person name="Krause N."/>
            <person name="Rivera-Millot A."/>
            <person name="Nakamura A."/>
            <person name="Vischer N."/>
            <person name="VanNieuwenhze M."/>
            <person name="Brun Y."/>
            <person name="Cava F."/>
            <person name="Bulgheresi S."/>
            <person name="Veyrier F."/>
        </authorList>
    </citation>
    <scope>NUCLEOTIDE SEQUENCE [LARGE SCALE GENOMIC DNA]</scope>
    <source>
        <strain evidence="6 7">CCUG 63373m</strain>
    </source>
</reference>
<evidence type="ECO:0000313" key="7">
    <source>
        <dbReference type="Proteomes" id="UP000829817"/>
    </source>
</evidence>
<dbReference type="RefSeq" id="WP_244786694.1">
    <property type="nucleotide sequence ID" value="NZ_CP091508.1"/>
</dbReference>
<dbReference type="Gene3D" id="2.40.160.90">
    <property type="match status" value="1"/>
</dbReference>
<feature type="compositionally biased region" description="Basic and acidic residues" evidence="3">
    <location>
        <begin position="51"/>
        <end position="122"/>
    </location>
</feature>
<feature type="signal peptide" evidence="4">
    <location>
        <begin position="1"/>
        <end position="27"/>
    </location>
</feature>
<evidence type="ECO:0000256" key="3">
    <source>
        <dbReference type="SAM" id="MobiDB-lite"/>
    </source>
</evidence>
<evidence type="ECO:0000313" key="6">
    <source>
        <dbReference type="EMBL" id="UOO82712.1"/>
    </source>
</evidence>
<keyword evidence="7" id="KW-1185">Reference proteome</keyword>
<organism evidence="6 7">
    <name type="scientific">Uruburuella testudinis</name>
    <dbReference type="NCBI Taxonomy" id="1282863"/>
    <lineage>
        <taxon>Bacteria</taxon>
        <taxon>Pseudomonadati</taxon>
        <taxon>Pseudomonadota</taxon>
        <taxon>Betaproteobacteria</taxon>
        <taxon>Neisseriales</taxon>
        <taxon>Neisseriaceae</taxon>
        <taxon>Uruburuella</taxon>
    </lineage>
</organism>
<evidence type="ECO:0000259" key="5">
    <source>
        <dbReference type="Pfam" id="PF01298"/>
    </source>
</evidence>
<dbReference type="Pfam" id="PF01298">
    <property type="entry name" value="TbpB_B_D"/>
    <property type="match status" value="1"/>
</dbReference>
<feature type="compositionally biased region" description="Polar residues" evidence="3">
    <location>
        <begin position="29"/>
        <end position="40"/>
    </location>
</feature>
<feature type="compositionally biased region" description="Low complexity" evidence="3">
    <location>
        <begin position="138"/>
        <end position="151"/>
    </location>
</feature>
<feature type="region of interest" description="Disordered" evidence="3">
    <location>
        <begin position="29"/>
        <end position="151"/>
    </location>
</feature>
<sequence>MQTTHSIFNGKKSLLAALIIGAFCLSACSSGSKPNVNAPDNTMLVPPPEPEQPKPEQPKPEPEQPKPEPEQPKPEPEQPKPEPEQPKPEPEQPKPDPEQPKPEPEQPKPEPEQPKPEPEQPKPEPTNGLENPALPDGASKAASIAKADAPAPAEGSFLKVAAGSKETLFNNHEAGKENERVSPTVLRIDRYLENKDELEYTVRTNEKAGGRARMSGIHKAYYDDAGKLIGLHDGNSNMAAAFLGDYLEGKGSNARLQHYTDNNAPHNTDVQLDAGLAAGGASGGVYSGSADAALKYLWRDPAVAGWNYQTFGYFVQNSDQLLTSRGYQSIGLPTEAANLPTTGSAEYKGFAGGEYSARQQTPIQTIADSRVYANFGERKLNFTTDNTRQYNGSSLQDAGHLNLSGSAAWDAGKNSFNGTVNTADQKLSGQMQGRFYGPKAEEVGGVFGVQNTDKTQSFIGGFGGKRN</sequence>
<proteinExistence type="predicted"/>
<evidence type="ECO:0000256" key="4">
    <source>
        <dbReference type="SAM" id="SignalP"/>
    </source>
</evidence>
<keyword evidence="4" id="KW-0732">Signal</keyword>
<accession>A0ABY4DUK6</accession>
<dbReference type="InterPro" id="IPR001677">
    <property type="entry name" value="TbpB_B_D"/>
</dbReference>
<feature type="domain" description="Transferrin-binding protein B C-lobe/N-lobe beta-barrel" evidence="5">
    <location>
        <begin position="339"/>
        <end position="466"/>
    </location>
</feature>
<protein>
    <submittedName>
        <fullName evidence="6">Transferrin-binding protein-like solute binding protein</fullName>
    </submittedName>
</protein>
<feature type="chain" id="PRO_5046407230" evidence="4">
    <location>
        <begin position="28"/>
        <end position="467"/>
    </location>
</feature>
<gene>
    <name evidence="6" type="ORF">LVJ83_04410</name>
</gene>
<name>A0ABY4DUK6_9NEIS</name>
<dbReference type="PRINTS" id="PR01217">
    <property type="entry name" value="PRICHEXTENSN"/>
</dbReference>